<protein>
    <submittedName>
        <fullName evidence="1">Uncharacterized protein</fullName>
    </submittedName>
</protein>
<accession>A0A2D3M8T8</accession>
<sequence length="67" mass="7887">MALRKRRFCNVKPTLLPCKTYAFGTQNNRFCNALITSKLVNRYAFEECLHFCCLFSLYKTRNREATA</sequence>
<proteinExistence type="predicted"/>
<reference evidence="1 2" key="1">
    <citation type="submission" date="2017-11" db="EMBL/GenBank/DDBJ databases">
        <title>Genome sequencing of Prevotella intermedia KCOM 1779.</title>
        <authorList>
            <person name="Kook J.-K."/>
            <person name="Park S.-N."/>
            <person name="Lim Y.K."/>
        </authorList>
    </citation>
    <scope>NUCLEOTIDE SEQUENCE [LARGE SCALE GENOMIC DNA]</scope>
    <source>
        <strain evidence="1 2">KCOM 1779</strain>
    </source>
</reference>
<dbReference type="AlphaFoldDB" id="A0A2D3M8T8"/>
<organism evidence="1 2">
    <name type="scientific">Prevotella intermedia</name>
    <dbReference type="NCBI Taxonomy" id="28131"/>
    <lineage>
        <taxon>Bacteria</taxon>
        <taxon>Pseudomonadati</taxon>
        <taxon>Bacteroidota</taxon>
        <taxon>Bacteroidia</taxon>
        <taxon>Bacteroidales</taxon>
        <taxon>Prevotellaceae</taxon>
        <taxon>Prevotella</taxon>
    </lineage>
</organism>
<comment type="caution">
    <text evidence="1">The sequence shown here is derived from an EMBL/GenBank/DDBJ whole genome shotgun (WGS) entry which is preliminary data.</text>
</comment>
<dbReference type="Proteomes" id="UP000228641">
    <property type="component" value="Unassembled WGS sequence"/>
</dbReference>
<name>A0A2D3M8T8_PREIN</name>
<evidence type="ECO:0000313" key="2">
    <source>
        <dbReference type="Proteomes" id="UP000228641"/>
    </source>
</evidence>
<evidence type="ECO:0000313" key="1">
    <source>
        <dbReference type="EMBL" id="PJF01525.1"/>
    </source>
</evidence>
<dbReference type="EMBL" id="PGGD01000001">
    <property type="protein sequence ID" value="PJF01525.1"/>
    <property type="molecule type" value="Genomic_DNA"/>
</dbReference>
<gene>
    <name evidence="1" type="ORF">CUB97_07995</name>
</gene>